<reference evidence="4" key="1">
    <citation type="submission" date="2017-01" db="EMBL/GenBank/DDBJ databases">
        <title>Komagataeibacter sp. MSKU9 whole genome sequencing project.</title>
        <authorList>
            <person name="Matsutani M."/>
            <person name="Naloka K."/>
            <person name="Theeragool G."/>
            <person name="Yakushi T."/>
            <person name="Matsushita K."/>
        </authorList>
    </citation>
    <scope>NUCLEOTIDE SEQUENCE [LARGE SCALE GENOMIC DNA]</scope>
    <source>
        <strain evidence="4">MSKU9</strain>
    </source>
</reference>
<comment type="caution">
    <text evidence="3">The sequence shown here is derived from an EMBL/GenBank/DDBJ whole genome shotgun (WGS) entry which is preliminary data.</text>
</comment>
<sequence length="227" mass="25119">MRSKGGQIWSGNLCHRPTGAMSGRVGRHVVGGVMAHPGAPCPIHAKGRHLSVSSVPVIIKKYANRRLYDTELSAYITLENLMDMVKQDRAFVILDARTGDDITRGVLAQVMLEEETRGRAMLPVAFLRQLIRCYGDSRQGEVSDYLERMMTEFMDRQPPSATPDGLEMLGQENAAVVRQAMSLFTSLYAVERGGDRTVENLLQEIMDLRQQVAALQNGDAPDEKGNS</sequence>
<dbReference type="InterPro" id="IPR007897">
    <property type="entry name" value="PHB_accumulat"/>
</dbReference>
<dbReference type="NCBIfam" id="TIGR01848">
    <property type="entry name" value="PHA_reg_PhaR"/>
    <property type="match status" value="1"/>
</dbReference>
<evidence type="ECO:0000259" key="2">
    <source>
        <dbReference type="Pfam" id="PF07879"/>
    </source>
</evidence>
<dbReference type="GO" id="GO:0006355">
    <property type="term" value="P:regulation of DNA-templated transcription"/>
    <property type="evidence" value="ECO:0007669"/>
    <property type="project" value="InterPro"/>
</dbReference>
<dbReference type="EMBL" id="BDLU01000032">
    <property type="protein sequence ID" value="GCE83253.1"/>
    <property type="molecule type" value="Genomic_DNA"/>
</dbReference>
<feature type="domain" description="PHB accumulation regulatory" evidence="1">
    <location>
        <begin position="122"/>
        <end position="157"/>
    </location>
</feature>
<accession>A0A4P5NPD2</accession>
<evidence type="ECO:0000313" key="4">
    <source>
        <dbReference type="Proteomes" id="UP000315095"/>
    </source>
</evidence>
<organism evidence="3 4">
    <name type="scientific">Komagataeibacter diospyri</name>
    <dbReference type="NCBI Taxonomy" id="1932662"/>
    <lineage>
        <taxon>Bacteria</taxon>
        <taxon>Pseudomonadati</taxon>
        <taxon>Pseudomonadota</taxon>
        <taxon>Alphaproteobacteria</taxon>
        <taxon>Acetobacterales</taxon>
        <taxon>Acetobacteraceae</taxon>
        <taxon>Komagataeibacter</taxon>
    </lineage>
</organism>
<dbReference type="Pfam" id="PF05233">
    <property type="entry name" value="PHB_acc"/>
    <property type="match status" value="1"/>
</dbReference>
<feature type="domain" description="PHA accumulation regulator DNA-binding N-terminal" evidence="2">
    <location>
        <begin position="58"/>
        <end position="118"/>
    </location>
</feature>
<dbReference type="InterPro" id="IPR010134">
    <property type="entry name" value="PHA_reg_PhaR"/>
</dbReference>
<dbReference type="AlphaFoldDB" id="A0A4P5NPD2"/>
<dbReference type="InterPro" id="IPR012909">
    <property type="entry name" value="PHA_DNA-bd_N"/>
</dbReference>
<dbReference type="Pfam" id="PF07879">
    <property type="entry name" value="PHB_acc_N"/>
    <property type="match status" value="1"/>
</dbReference>
<dbReference type="Proteomes" id="UP000315095">
    <property type="component" value="Unassembled WGS sequence"/>
</dbReference>
<proteinExistence type="predicted"/>
<name>A0A4P5NPD2_9PROT</name>
<gene>
    <name evidence="3" type="ORF">MSKU9_1394</name>
</gene>
<evidence type="ECO:0000313" key="3">
    <source>
        <dbReference type="EMBL" id="GCE83253.1"/>
    </source>
</evidence>
<keyword evidence="4" id="KW-1185">Reference proteome</keyword>
<protein>
    <submittedName>
        <fullName evidence="3">Methyl-accepting chemotaxis protein</fullName>
    </submittedName>
</protein>
<evidence type="ECO:0000259" key="1">
    <source>
        <dbReference type="Pfam" id="PF05233"/>
    </source>
</evidence>